<reference evidence="2 3" key="1">
    <citation type="submission" date="2016-03" db="EMBL/GenBank/DDBJ databases">
        <authorList>
            <person name="Ploux O."/>
        </authorList>
    </citation>
    <scope>NUCLEOTIDE SEQUENCE [LARGE SCALE GENOMIC DNA]</scope>
    <source>
        <strain evidence="2 3">URUG2</strain>
    </source>
</reference>
<sequence>MADKTTTPQNGASTNGDNSTIQPPVVPAAGTSETQFWQAFNDLVDQIIAQRTRDGSTGPISVTREAIKPLFKLLEEWKPALISNTQWVILMKEEKLRSDTSKRSVQDAVRDAMSQLIRESSL</sequence>
<dbReference type="GeneID" id="35597554"/>
<dbReference type="AlphaFoldDB" id="A0A2D3UNK4"/>
<accession>A0A2D3UNK4</accession>
<gene>
    <name evidence="2" type="ORF">RCC_02334</name>
</gene>
<dbReference type="Proteomes" id="UP000225277">
    <property type="component" value="Unassembled WGS sequence"/>
</dbReference>
<evidence type="ECO:0000256" key="1">
    <source>
        <dbReference type="SAM" id="MobiDB-lite"/>
    </source>
</evidence>
<organism evidence="2 3">
    <name type="scientific">Ramularia collo-cygni</name>
    <dbReference type="NCBI Taxonomy" id="112498"/>
    <lineage>
        <taxon>Eukaryota</taxon>
        <taxon>Fungi</taxon>
        <taxon>Dikarya</taxon>
        <taxon>Ascomycota</taxon>
        <taxon>Pezizomycotina</taxon>
        <taxon>Dothideomycetes</taxon>
        <taxon>Dothideomycetidae</taxon>
        <taxon>Mycosphaerellales</taxon>
        <taxon>Mycosphaerellaceae</taxon>
        <taxon>Ramularia</taxon>
    </lineage>
</organism>
<protein>
    <submittedName>
        <fullName evidence="2">Uncharacterized protein</fullName>
    </submittedName>
</protein>
<dbReference type="EMBL" id="FJUY01000002">
    <property type="protein sequence ID" value="CZT16491.1"/>
    <property type="molecule type" value="Genomic_DNA"/>
</dbReference>
<feature type="region of interest" description="Disordered" evidence="1">
    <location>
        <begin position="1"/>
        <end position="28"/>
    </location>
</feature>
<evidence type="ECO:0000313" key="3">
    <source>
        <dbReference type="Proteomes" id="UP000225277"/>
    </source>
</evidence>
<feature type="compositionally biased region" description="Polar residues" evidence="1">
    <location>
        <begin position="1"/>
        <end position="22"/>
    </location>
</feature>
<keyword evidence="3" id="KW-1185">Reference proteome</keyword>
<evidence type="ECO:0000313" key="2">
    <source>
        <dbReference type="EMBL" id="CZT16491.1"/>
    </source>
</evidence>
<proteinExistence type="predicted"/>
<dbReference type="RefSeq" id="XP_023623384.1">
    <property type="nucleotide sequence ID" value="XM_023767616.1"/>
</dbReference>
<name>A0A2D3UNK4_9PEZI</name>